<organism evidence="3">
    <name type="scientific">Vibrio sp. 23023</name>
    <dbReference type="NCBI Taxonomy" id="452803"/>
    <lineage>
        <taxon>Bacteria</taxon>
        <taxon>Pseudomonadati</taxon>
        <taxon>Pseudomonadota</taxon>
        <taxon>Gammaproteobacteria</taxon>
        <taxon>Vibrionales</taxon>
        <taxon>Vibrionaceae</taxon>
        <taxon>Vibrio</taxon>
    </lineage>
</organism>
<keyword evidence="1" id="KW-0472">Membrane</keyword>
<reference evidence="3" key="1">
    <citation type="journal article" date="2007" name="Appl. Environ. Microbiol.">
        <title>Sequence characterization and comparative analysis of three plasmids isolated from environmental Vibrio spp.</title>
        <authorList>
            <person name="Hazen T.H."/>
            <person name="Wu D."/>
            <person name="Eisen J.A."/>
            <person name="Sobecky P.A."/>
        </authorList>
    </citation>
    <scope>NUCLEOTIDE SEQUENCE [LARGE SCALE GENOMIC DNA]</scope>
    <source>
        <strain evidence="3">23023</strain>
        <plasmid evidence="3">p23023</plasmid>
    </source>
</reference>
<gene>
    <name evidence="3" type="ORF">BMSA_0007</name>
</gene>
<proteinExistence type="predicted"/>
<accession>A9M4M5</accession>
<feature type="transmembrane region" description="Helical" evidence="1">
    <location>
        <begin position="80"/>
        <end position="101"/>
    </location>
</feature>
<dbReference type="EMBL" id="CP000755">
    <property type="protein sequence ID" value="ABX77026.1"/>
    <property type="molecule type" value="Genomic_DNA"/>
</dbReference>
<keyword evidence="3" id="KW-0614">Plasmid</keyword>
<keyword evidence="2" id="KW-0732">Signal</keyword>
<feature type="signal peptide" evidence="2">
    <location>
        <begin position="1"/>
        <end position="20"/>
    </location>
</feature>
<evidence type="ECO:0000256" key="2">
    <source>
        <dbReference type="SAM" id="SignalP"/>
    </source>
</evidence>
<keyword evidence="1" id="KW-1133">Transmembrane helix</keyword>
<sequence length="107" mass="11200">MRKPCYLLLPLFLLSPAAFASSISLGGSSSSFLSKFVNFFQQVVDFVGGTGALFVVFVSIAAGLGMWAFMPKQAGSALGYVFRACIAGIGLFGMGTFIAWLRSLAGA</sequence>
<dbReference type="RefSeq" id="WP_012219838.1">
    <property type="nucleotide sequence ID" value="NC_010112.1"/>
</dbReference>
<feature type="transmembrane region" description="Helical" evidence="1">
    <location>
        <begin position="44"/>
        <end position="68"/>
    </location>
</feature>
<evidence type="ECO:0000313" key="3">
    <source>
        <dbReference type="EMBL" id="ABX77026.1"/>
    </source>
</evidence>
<evidence type="ECO:0008006" key="4">
    <source>
        <dbReference type="Google" id="ProtNLM"/>
    </source>
</evidence>
<geneLocation type="plasmid" evidence="3">
    <name>p23023</name>
</geneLocation>
<name>A9M4M5_9VIBR</name>
<evidence type="ECO:0000256" key="1">
    <source>
        <dbReference type="SAM" id="Phobius"/>
    </source>
</evidence>
<feature type="chain" id="PRO_5002738626" description="Conjugal transfer protein TrbC" evidence="2">
    <location>
        <begin position="21"/>
        <end position="107"/>
    </location>
</feature>
<keyword evidence="1" id="KW-0812">Transmembrane</keyword>
<dbReference type="AlphaFoldDB" id="A9M4M5"/>
<protein>
    <recommendedName>
        <fullName evidence="4">Conjugal transfer protein TrbC</fullName>
    </recommendedName>
</protein>